<evidence type="ECO:0000256" key="1">
    <source>
        <dbReference type="SAM" id="MobiDB-lite"/>
    </source>
</evidence>
<accession>A0A4Q9PW67</accession>
<proteinExistence type="predicted"/>
<organism evidence="2 3">
    <name type="scientific">Dichomitus squalens</name>
    <dbReference type="NCBI Taxonomy" id="114155"/>
    <lineage>
        <taxon>Eukaryota</taxon>
        <taxon>Fungi</taxon>
        <taxon>Dikarya</taxon>
        <taxon>Basidiomycota</taxon>
        <taxon>Agaricomycotina</taxon>
        <taxon>Agaricomycetes</taxon>
        <taxon>Polyporales</taxon>
        <taxon>Polyporaceae</taxon>
        <taxon>Dichomitus</taxon>
    </lineage>
</organism>
<feature type="region of interest" description="Disordered" evidence="1">
    <location>
        <begin position="1"/>
        <end position="117"/>
    </location>
</feature>
<gene>
    <name evidence="2" type="ORF">BD310DRAFT_448741</name>
</gene>
<dbReference type="AlphaFoldDB" id="A0A4Q9PW67"/>
<name>A0A4Q9PW67_9APHY</name>
<feature type="compositionally biased region" description="Basic and acidic residues" evidence="1">
    <location>
        <begin position="34"/>
        <end position="48"/>
    </location>
</feature>
<evidence type="ECO:0000313" key="3">
    <source>
        <dbReference type="Proteomes" id="UP000292082"/>
    </source>
</evidence>
<dbReference type="Proteomes" id="UP000292082">
    <property type="component" value="Unassembled WGS sequence"/>
</dbReference>
<feature type="compositionally biased region" description="Basic residues" evidence="1">
    <location>
        <begin position="49"/>
        <end position="60"/>
    </location>
</feature>
<keyword evidence="3" id="KW-1185">Reference proteome</keyword>
<evidence type="ECO:0000313" key="2">
    <source>
        <dbReference type="EMBL" id="TBU58739.1"/>
    </source>
</evidence>
<reference evidence="2 3" key="1">
    <citation type="submission" date="2019-01" db="EMBL/GenBank/DDBJ databases">
        <title>Draft genome sequences of three monokaryotic isolates of the white-rot basidiomycete fungus Dichomitus squalens.</title>
        <authorList>
            <consortium name="DOE Joint Genome Institute"/>
            <person name="Lopez S.C."/>
            <person name="Andreopoulos B."/>
            <person name="Pangilinan J."/>
            <person name="Lipzen A."/>
            <person name="Riley R."/>
            <person name="Ahrendt S."/>
            <person name="Ng V."/>
            <person name="Barry K."/>
            <person name="Daum C."/>
            <person name="Grigoriev I.V."/>
            <person name="Hilden K.S."/>
            <person name="Makela M.R."/>
            <person name="de Vries R.P."/>
        </authorList>
    </citation>
    <scope>NUCLEOTIDE SEQUENCE [LARGE SCALE GENOMIC DNA]</scope>
    <source>
        <strain evidence="2 3">CBS 464.89</strain>
    </source>
</reference>
<protein>
    <submittedName>
        <fullName evidence="2">Uncharacterized protein</fullName>
    </submittedName>
</protein>
<sequence length="145" mass="15906">MRKRVGAGERNGGREKSVRALGGESRGRPRWTRKRCETTPAAREENGRHQRRLHKPPRAARTHEPPAPHLCSHGTLSCAHRLPAKGSASAAGGPSSPSRLYQTGPHADQPSDQPQRLPTRLIITFSTRDVHYLCSLEAASRAITI</sequence>
<dbReference type="EMBL" id="ML145121">
    <property type="protein sequence ID" value="TBU58739.1"/>
    <property type="molecule type" value="Genomic_DNA"/>
</dbReference>
<feature type="compositionally biased region" description="Low complexity" evidence="1">
    <location>
        <begin position="84"/>
        <end position="98"/>
    </location>
</feature>